<comment type="caution">
    <text evidence="4">The sequence shown here is derived from an EMBL/GenBank/DDBJ whole genome shotgun (WGS) entry which is preliminary data.</text>
</comment>
<evidence type="ECO:0000256" key="2">
    <source>
        <dbReference type="SAM" id="SignalP"/>
    </source>
</evidence>
<dbReference type="GO" id="GO:0005615">
    <property type="term" value="C:extracellular space"/>
    <property type="evidence" value="ECO:0007669"/>
    <property type="project" value="TreeGrafter"/>
</dbReference>
<feature type="domain" description="BPTI/Kunitz inhibitor" evidence="3">
    <location>
        <begin position="51"/>
        <end position="102"/>
    </location>
</feature>
<dbReference type="Pfam" id="PF00014">
    <property type="entry name" value="Kunitz_BPTI"/>
    <property type="match status" value="1"/>
</dbReference>
<dbReference type="PROSITE" id="PS00280">
    <property type="entry name" value="BPTI_KUNITZ_1"/>
    <property type="match status" value="1"/>
</dbReference>
<accession>A0A9D4CBE0</accession>
<evidence type="ECO:0000259" key="3">
    <source>
        <dbReference type="PROSITE" id="PS50279"/>
    </source>
</evidence>
<sequence length="127" mass="14053">MTRKLDSLVAVTLMIGSLVSHIACRGQKMENDLQMDDPGKSLLVEHSWDTCNMKSDRGTKCKDWSVRWYFDSEGKRCQRFWYGGCDGNENNFESEKECKDSCNAASQGTGESTGGCAVFLCNGSSAL</sequence>
<dbReference type="PRINTS" id="PR00759">
    <property type="entry name" value="BASICPTASE"/>
</dbReference>
<reference evidence="4" key="1">
    <citation type="journal article" date="2019" name="bioRxiv">
        <title>The Genome of the Zebra Mussel, Dreissena polymorpha: A Resource for Invasive Species Research.</title>
        <authorList>
            <person name="McCartney M.A."/>
            <person name="Auch B."/>
            <person name="Kono T."/>
            <person name="Mallez S."/>
            <person name="Zhang Y."/>
            <person name="Obille A."/>
            <person name="Becker A."/>
            <person name="Abrahante J.E."/>
            <person name="Garbe J."/>
            <person name="Badalamenti J.P."/>
            <person name="Herman A."/>
            <person name="Mangelson H."/>
            <person name="Liachko I."/>
            <person name="Sullivan S."/>
            <person name="Sone E.D."/>
            <person name="Koren S."/>
            <person name="Silverstein K.A.T."/>
            <person name="Beckman K.B."/>
            <person name="Gohl D.M."/>
        </authorList>
    </citation>
    <scope>NUCLEOTIDE SEQUENCE</scope>
    <source>
        <strain evidence="4">Duluth1</strain>
        <tissue evidence="4">Whole animal</tissue>
    </source>
</reference>
<dbReference type="InterPro" id="IPR002223">
    <property type="entry name" value="Kunitz_BPTI"/>
</dbReference>
<dbReference type="PROSITE" id="PS50279">
    <property type="entry name" value="BPTI_KUNITZ_2"/>
    <property type="match status" value="1"/>
</dbReference>
<dbReference type="SUPFAM" id="SSF57362">
    <property type="entry name" value="BPTI-like"/>
    <property type="match status" value="1"/>
</dbReference>
<dbReference type="InterPro" id="IPR020901">
    <property type="entry name" value="Prtase_inh_Kunz-CS"/>
</dbReference>
<keyword evidence="5" id="KW-1185">Reference proteome</keyword>
<dbReference type="CDD" id="cd22635">
    <property type="entry name" value="Kunitz_papilin"/>
    <property type="match status" value="1"/>
</dbReference>
<protein>
    <recommendedName>
        <fullName evidence="3">BPTI/Kunitz inhibitor domain-containing protein</fullName>
    </recommendedName>
</protein>
<evidence type="ECO:0000313" key="5">
    <source>
        <dbReference type="Proteomes" id="UP000828390"/>
    </source>
</evidence>
<dbReference type="InterPro" id="IPR036880">
    <property type="entry name" value="Kunitz_BPTI_sf"/>
</dbReference>
<keyword evidence="1" id="KW-1015">Disulfide bond</keyword>
<dbReference type="GO" id="GO:0004867">
    <property type="term" value="F:serine-type endopeptidase inhibitor activity"/>
    <property type="evidence" value="ECO:0007669"/>
    <property type="project" value="InterPro"/>
</dbReference>
<dbReference type="Gene3D" id="4.10.410.10">
    <property type="entry name" value="Pancreatic trypsin inhibitor Kunitz domain"/>
    <property type="match status" value="1"/>
</dbReference>
<dbReference type="InterPro" id="IPR050098">
    <property type="entry name" value="TFPI/VKTCI-like"/>
</dbReference>
<proteinExistence type="predicted"/>
<evidence type="ECO:0000256" key="1">
    <source>
        <dbReference type="ARBA" id="ARBA00023157"/>
    </source>
</evidence>
<dbReference type="PANTHER" id="PTHR10083">
    <property type="entry name" value="KUNITZ-TYPE PROTEASE INHIBITOR-RELATED"/>
    <property type="match status" value="1"/>
</dbReference>
<gene>
    <name evidence="4" type="ORF">DPMN_063913</name>
</gene>
<name>A0A9D4CBE0_DREPO</name>
<organism evidence="4 5">
    <name type="scientific">Dreissena polymorpha</name>
    <name type="common">Zebra mussel</name>
    <name type="synonym">Mytilus polymorpha</name>
    <dbReference type="NCBI Taxonomy" id="45954"/>
    <lineage>
        <taxon>Eukaryota</taxon>
        <taxon>Metazoa</taxon>
        <taxon>Spiralia</taxon>
        <taxon>Lophotrochozoa</taxon>
        <taxon>Mollusca</taxon>
        <taxon>Bivalvia</taxon>
        <taxon>Autobranchia</taxon>
        <taxon>Heteroconchia</taxon>
        <taxon>Euheterodonta</taxon>
        <taxon>Imparidentia</taxon>
        <taxon>Neoheterodontei</taxon>
        <taxon>Myida</taxon>
        <taxon>Dreissenoidea</taxon>
        <taxon>Dreissenidae</taxon>
        <taxon>Dreissena</taxon>
    </lineage>
</organism>
<dbReference type="PANTHER" id="PTHR10083:SF374">
    <property type="entry name" value="BPTI_KUNITZ INHIBITOR DOMAIN-CONTAINING PROTEIN"/>
    <property type="match status" value="1"/>
</dbReference>
<dbReference type="AlphaFoldDB" id="A0A9D4CBE0"/>
<feature type="chain" id="PRO_5038832863" description="BPTI/Kunitz inhibitor domain-containing protein" evidence="2">
    <location>
        <begin position="25"/>
        <end position="127"/>
    </location>
</feature>
<dbReference type="FunFam" id="4.10.410.10:FF:000020">
    <property type="entry name" value="Collagen, type VI, alpha 3"/>
    <property type="match status" value="1"/>
</dbReference>
<feature type="signal peptide" evidence="2">
    <location>
        <begin position="1"/>
        <end position="24"/>
    </location>
</feature>
<dbReference type="Proteomes" id="UP000828390">
    <property type="component" value="Unassembled WGS sequence"/>
</dbReference>
<keyword evidence="2" id="KW-0732">Signal</keyword>
<evidence type="ECO:0000313" key="4">
    <source>
        <dbReference type="EMBL" id="KAH3721001.1"/>
    </source>
</evidence>
<reference evidence="4" key="2">
    <citation type="submission" date="2020-11" db="EMBL/GenBank/DDBJ databases">
        <authorList>
            <person name="McCartney M.A."/>
            <person name="Auch B."/>
            <person name="Kono T."/>
            <person name="Mallez S."/>
            <person name="Becker A."/>
            <person name="Gohl D.M."/>
            <person name="Silverstein K.A.T."/>
            <person name="Koren S."/>
            <person name="Bechman K.B."/>
            <person name="Herman A."/>
            <person name="Abrahante J.E."/>
            <person name="Garbe J."/>
        </authorList>
    </citation>
    <scope>NUCLEOTIDE SEQUENCE</scope>
    <source>
        <strain evidence="4">Duluth1</strain>
        <tissue evidence="4">Whole animal</tissue>
    </source>
</reference>
<dbReference type="EMBL" id="JAIWYP010000013">
    <property type="protein sequence ID" value="KAH3721001.1"/>
    <property type="molecule type" value="Genomic_DNA"/>
</dbReference>
<dbReference type="SMART" id="SM00131">
    <property type="entry name" value="KU"/>
    <property type="match status" value="1"/>
</dbReference>